<evidence type="ECO:0000256" key="1">
    <source>
        <dbReference type="SAM" id="Phobius"/>
    </source>
</evidence>
<organism evidence="2 3">
    <name type="scientific">Mycena chlorophos</name>
    <name type="common">Agaric fungus</name>
    <name type="synonym">Agaricus chlorophos</name>
    <dbReference type="NCBI Taxonomy" id="658473"/>
    <lineage>
        <taxon>Eukaryota</taxon>
        <taxon>Fungi</taxon>
        <taxon>Dikarya</taxon>
        <taxon>Basidiomycota</taxon>
        <taxon>Agaricomycotina</taxon>
        <taxon>Agaricomycetes</taxon>
        <taxon>Agaricomycetidae</taxon>
        <taxon>Agaricales</taxon>
        <taxon>Marasmiineae</taxon>
        <taxon>Mycenaceae</taxon>
        <taxon>Mycena</taxon>
    </lineage>
</organism>
<dbReference type="Proteomes" id="UP000815677">
    <property type="component" value="Unassembled WGS sequence"/>
</dbReference>
<protein>
    <recommendedName>
        <fullName evidence="4">Dolichol-phosphate mannosyltransferase subunit 3</fullName>
    </recommendedName>
</protein>
<gene>
    <name evidence="2" type="ORF">MCHLO_10876</name>
</gene>
<name>A0ABQ0LS91_MYCCL</name>
<sequence length="95" mass="10822">MRWWWSNPTMRPVASRQTVPRFTFRPYASKSPMASWYSSILPAMFPIALLASAVYTGLLLAQHTLSHEKAMQEETVRLKALEAEVDALAKNARKN</sequence>
<keyword evidence="1" id="KW-0812">Transmembrane</keyword>
<feature type="transmembrane region" description="Helical" evidence="1">
    <location>
        <begin position="36"/>
        <end position="61"/>
    </location>
</feature>
<evidence type="ECO:0000313" key="2">
    <source>
        <dbReference type="EMBL" id="GAT53990.1"/>
    </source>
</evidence>
<evidence type="ECO:0008006" key="4">
    <source>
        <dbReference type="Google" id="ProtNLM"/>
    </source>
</evidence>
<keyword evidence="1" id="KW-0472">Membrane</keyword>
<keyword evidence="3" id="KW-1185">Reference proteome</keyword>
<evidence type="ECO:0000313" key="3">
    <source>
        <dbReference type="Proteomes" id="UP000815677"/>
    </source>
</evidence>
<accession>A0ABQ0LS91</accession>
<reference evidence="2" key="1">
    <citation type="submission" date="2014-09" db="EMBL/GenBank/DDBJ databases">
        <title>Genome sequence of the luminous mushroom Mycena chlorophos for searching fungal bioluminescence genes.</title>
        <authorList>
            <person name="Tanaka Y."/>
            <person name="Kasuga D."/>
            <person name="Oba Y."/>
            <person name="Hase S."/>
            <person name="Sato K."/>
            <person name="Oba Y."/>
            <person name="Sakakibara Y."/>
        </authorList>
    </citation>
    <scope>NUCLEOTIDE SEQUENCE</scope>
</reference>
<dbReference type="EMBL" id="DF848493">
    <property type="protein sequence ID" value="GAT53990.1"/>
    <property type="molecule type" value="Genomic_DNA"/>
</dbReference>
<keyword evidence="1" id="KW-1133">Transmembrane helix</keyword>
<proteinExistence type="predicted"/>